<comment type="pathway">
    <text evidence="2 9">Amino-acid biosynthesis; L-arginine biosynthesis [regulation].</text>
</comment>
<keyword evidence="8 9" id="KW-0804">Transcription</keyword>
<keyword evidence="9" id="KW-0678">Repressor</keyword>
<keyword evidence="9" id="KW-0055">Arginine biosynthesis</keyword>
<evidence type="ECO:0000256" key="5">
    <source>
        <dbReference type="ARBA" id="ARBA00022490"/>
    </source>
</evidence>
<evidence type="ECO:0000256" key="2">
    <source>
        <dbReference type="ARBA" id="ARBA00005040"/>
    </source>
</evidence>
<evidence type="ECO:0000256" key="3">
    <source>
        <dbReference type="ARBA" id="ARBA00008316"/>
    </source>
</evidence>
<dbReference type="InterPro" id="IPR036388">
    <property type="entry name" value="WH-like_DNA-bd_sf"/>
</dbReference>
<feature type="domain" description="Arginine repressor C-terminal" evidence="11">
    <location>
        <begin position="78"/>
        <end position="131"/>
    </location>
</feature>
<dbReference type="EMBL" id="CBXV010000005">
    <property type="protein sequence ID" value="CDM65485.1"/>
    <property type="molecule type" value="Genomic_DNA"/>
</dbReference>
<comment type="subcellular location">
    <subcellularLocation>
        <location evidence="1 9">Cytoplasm</location>
    </subcellularLocation>
</comment>
<evidence type="ECO:0000259" key="10">
    <source>
        <dbReference type="Pfam" id="PF01316"/>
    </source>
</evidence>
<evidence type="ECO:0000259" key="11">
    <source>
        <dbReference type="Pfam" id="PF02863"/>
    </source>
</evidence>
<dbReference type="InterPro" id="IPR020900">
    <property type="entry name" value="Arg_repress_DNA-bd"/>
</dbReference>
<dbReference type="SUPFAM" id="SSF46785">
    <property type="entry name" value="Winged helix' DNA-binding domain"/>
    <property type="match status" value="1"/>
</dbReference>
<evidence type="ECO:0000256" key="4">
    <source>
        <dbReference type="ARBA" id="ARBA00021148"/>
    </source>
</evidence>
<dbReference type="Proteomes" id="UP000031518">
    <property type="component" value="Unassembled WGS sequence"/>
</dbReference>
<dbReference type="GO" id="GO:0051259">
    <property type="term" value="P:protein complex oligomerization"/>
    <property type="evidence" value="ECO:0007669"/>
    <property type="project" value="InterPro"/>
</dbReference>
<evidence type="ECO:0000256" key="8">
    <source>
        <dbReference type="ARBA" id="ARBA00023163"/>
    </source>
</evidence>
<evidence type="ECO:0000256" key="7">
    <source>
        <dbReference type="ARBA" id="ARBA00023125"/>
    </source>
</evidence>
<evidence type="ECO:0000256" key="6">
    <source>
        <dbReference type="ARBA" id="ARBA00023015"/>
    </source>
</evidence>
<dbReference type="GO" id="GO:0034618">
    <property type="term" value="F:arginine binding"/>
    <property type="evidence" value="ECO:0007669"/>
    <property type="project" value="InterPro"/>
</dbReference>
<dbReference type="InterPro" id="IPR001669">
    <property type="entry name" value="Arg_repress"/>
</dbReference>
<dbReference type="PANTHER" id="PTHR34471:SF1">
    <property type="entry name" value="ARGININE REPRESSOR"/>
    <property type="match status" value="1"/>
</dbReference>
<keyword evidence="5 9" id="KW-0963">Cytoplasm</keyword>
<dbReference type="UniPathway" id="UPA00068"/>
<accession>A0A0B6WZ84</accession>
<protein>
    <recommendedName>
        <fullName evidence="4 9">Arginine repressor</fullName>
    </recommendedName>
</protein>
<evidence type="ECO:0000256" key="1">
    <source>
        <dbReference type="ARBA" id="ARBA00004496"/>
    </source>
</evidence>
<keyword evidence="9" id="KW-0028">Amino-acid biosynthesis</keyword>
<dbReference type="Gene3D" id="3.30.1360.40">
    <property type="match status" value="1"/>
</dbReference>
<dbReference type="GO" id="GO:1900079">
    <property type="term" value="P:regulation of arginine biosynthetic process"/>
    <property type="evidence" value="ECO:0007669"/>
    <property type="project" value="UniProtKB-UniRule"/>
</dbReference>
<dbReference type="GO" id="GO:0006526">
    <property type="term" value="P:L-arginine biosynthetic process"/>
    <property type="evidence" value="ECO:0007669"/>
    <property type="project" value="UniProtKB-UniPathway"/>
</dbReference>
<dbReference type="STRING" id="454194.PYK22_01486"/>
<dbReference type="InterPro" id="IPR036251">
    <property type="entry name" value="Arg_repress_C_sf"/>
</dbReference>
<dbReference type="PRINTS" id="PR01467">
    <property type="entry name" value="ARGREPRESSOR"/>
</dbReference>
<reference evidence="12 13" key="2">
    <citation type="submission" date="2015-01" db="EMBL/GenBank/DDBJ databases">
        <title>Complete genome sequence of Pyrinomonas methylaliphatogenes type strain K22T.</title>
        <authorList>
            <person name="Lee K.C.Y."/>
            <person name="Power J.F."/>
            <person name="Dunfield P.F."/>
            <person name="Morgan X.C."/>
            <person name="Huttenhower C."/>
            <person name="Stott M.B."/>
        </authorList>
    </citation>
    <scope>NUCLEOTIDE SEQUENCE [LARGE SCALE GENOMIC DNA]</scope>
    <source>
        <strain evidence="12 13">K22</strain>
    </source>
</reference>
<evidence type="ECO:0000313" key="13">
    <source>
        <dbReference type="Proteomes" id="UP000031518"/>
    </source>
</evidence>
<dbReference type="GO" id="GO:0003700">
    <property type="term" value="F:DNA-binding transcription factor activity"/>
    <property type="evidence" value="ECO:0007669"/>
    <property type="project" value="UniProtKB-UniRule"/>
</dbReference>
<dbReference type="Gene3D" id="1.10.10.10">
    <property type="entry name" value="Winged helix-like DNA-binding domain superfamily/Winged helix DNA-binding domain"/>
    <property type="match status" value="1"/>
</dbReference>
<comment type="similarity">
    <text evidence="3 9">Belongs to the ArgR family.</text>
</comment>
<keyword evidence="6 9" id="KW-0805">Transcription regulation</keyword>
<feature type="domain" description="Arginine repressor DNA-binding" evidence="10">
    <location>
        <begin position="1"/>
        <end position="54"/>
    </location>
</feature>
<sequence>MDKERRQRKILSLIQSKRISTQQDLVALLERAGFSVTQSSVSRDLEELGVVKRHGRYTLPSPDKAAARGLLDLDLAGDCLVVAKCEPGLASAVAVEIDRAAIPEIVGTLAGEDTVFIAVPNRKAQRVAIKKIWELFS</sequence>
<reference evidence="12 13" key="1">
    <citation type="submission" date="2013-12" db="EMBL/GenBank/DDBJ databases">
        <authorList>
            <person name="Stott M."/>
        </authorList>
    </citation>
    <scope>NUCLEOTIDE SEQUENCE [LARGE SCALE GENOMIC DNA]</scope>
    <source>
        <strain evidence="12 13">K22</strain>
    </source>
</reference>
<keyword evidence="13" id="KW-1185">Reference proteome</keyword>
<name>A0A0B6WZ84_9BACT</name>
<dbReference type="Pfam" id="PF01316">
    <property type="entry name" value="Arg_repressor"/>
    <property type="match status" value="1"/>
</dbReference>
<dbReference type="InterPro" id="IPR036390">
    <property type="entry name" value="WH_DNA-bd_sf"/>
</dbReference>
<evidence type="ECO:0000313" key="12">
    <source>
        <dbReference type="EMBL" id="CDM65485.1"/>
    </source>
</evidence>
<dbReference type="SUPFAM" id="SSF55252">
    <property type="entry name" value="C-terminal domain of arginine repressor"/>
    <property type="match status" value="1"/>
</dbReference>
<dbReference type="RefSeq" id="WP_041975817.1">
    <property type="nucleotide sequence ID" value="NZ_CBXV010000005.1"/>
</dbReference>
<organism evidence="12 13">
    <name type="scientific">Pyrinomonas methylaliphatogenes</name>
    <dbReference type="NCBI Taxonomy" id="454194"/>
    <lineage>
        <taxon>Bacteria</taxon>
        <taxon>Pseudomonadati</taxon>
        <taxon>Acidobacteriota</taxon>
        <taxon>Blastocatellia</taxon>
        <taxon>Blastocatellales</taxon>
        <taxon>Pyrinomonadaceae</taxon>
        <taxon>Pyrinomonas</taxon>
    </lineage>
</organism>
<dbReference type="PANTHER" id="PTHR34471">
    <property type="entry name" value="ARGININE REPRESSOR"/>
    <property type="match status" value="1"/>
</dbReference>
<comment type="function">
    <text evidence="9">Regulates arginine biosynthesis genes.</text>
</comment>
<gene>
    <name evidence="9" type="primary">argR</name>
    <name evidence="12" type="ORF">PYK22_01486</name>
</gene>
<dbReference type="Pfam" id="PF02863">
    <property type="entry name" value="Arg_repressor_C"/>
    <property type="match status" value="1"/>
</dbReference>
<dbReference type="GO" id="GO:0003677">
    <property type="term" value="F:DNA binding"/>
    <property type="evidence" value="ECO:0007669"/>
    <property type="project" value="UniProtKB-KW"/>
</dbReference>
<dbReference type="AlphaFoldDB" id="A0A0B6WZ84"/>
<evidence type="ECO:0000256" key="9">
    <source>
        <dbReference type="HAMAP-Rule" id="MF_00173"/>
    </source>
</evidence>
<dbReference type="InterPro" id="IPR020899">
    <property type="entry name" value="Arg_repress_C"/>
</dbReference>
<keyword evidence="7 9" id="KW-0238">DNA-binding</keyword>
<dbReference type="HAMAP" id="MF_00173">
    <property type="entry name" value="Arg_repressor"/>
    <property type="match status" value="1"/>
</dbReference>
<dbReference type="GO" id="GO:0005737">
    <property type="term" value="C:cytoplasm"/>
    <property type="evidence" value="ECO:0007669"/>
    <property type="project" value="UniProtKB-SubCell"/>
</dbReference>
<proteinExistence type="inferred from homology"/>